<evidence type="ECO:0000313" key="2">
    <source>
        <dbReference type="Proteomes" id="UP001239111"/>
    </source>
</evidence>
<dbReference type="EMBL" id="CM056742">
    <property type="protein sequence ID" value="KAJ8678145.1"/>
    <property type="molecule type" value="Genomic_DNA"/>
</dbReference>
<sequence length="257" mass="28976">MVVNRSPLRKEDSAGASSNFDMESDQASGSTVQQAGDTIVQDSGRLQDQQTVVLGNDDGKFVRPGPVLTEATGAKPKRGTKKKSSSNNDDQRNTRSKSRNNTGTLSKASSLNSVASVLDRGEDLLSLGLDDDCEDDTRERNMERDRYFQEQMSNEGVPLDPRGRYSYETRIRSMEDLMETQRAQMLQFQLEWKRERELLDKRCQAAELRAKIAIDIAKIALHDVVVYENRTQARLSGLPTLQKRVQRIENDLEGKIH</sequence>
<protein>
    <submittedName>
        <fullName evidence="1">Uncharacterized protein</fullName>
    </submittedName>
</protein>
<keyword evidence="2" id="KW-1185">Reference proteome</keyword>
<name>A0ACC2P3J0_9HYME</name>
<accession>A0ACC2P3J0</accession>
<reference evidence="1" key="1">
    <citation type="submission" date="2023-04" db="EMBL/GenBank/DDBJ databases">
        <title>A chromosome-level genome assembly of the parasitoid wasp Eretmocerus hayati.</title>
        <authorList>
            <person name="Zhong Y."/>
            <person name="Liu S."/>
            <person name="Liu Y."/>
        </authorList>
    </citation>
    <scope>NUCLEOTIDE SEQUENCE</scope>
    <source>
        <strain evidence="1">ZJU_SS_LIU_2023</strain>
    </source>
</reference>
<gene>
    <name evidence="1" type="ORF">QAD02_013932</name>
</gene>
<organism evidence="1 2">
    <name type="scientific">Eretmocerus hayati</name>
    <dbReference type="NCBI Taxonomy" id="131215"/>
    <lineage>
        <taxon>Eukaryota</taxon>
        <taxon>Metazoa</taxon>
        <taxon>Ecdysozoa</taxon>
        <taxon>Arthropoda</taxon>
        <taxon>Hexapoda</taxon>
        <taxon>Insecta</taxon>
        <taxon>Pterygota</taxon>
        <taxon>Neoptera</taxon>
        <taxon>Endopterygota</taxon>
        <taxon>Hymenoptera</taxon>
        <taxon>Apocrita</taxon>
        <taxon>Proctotrupomorpha</taxon>
        <taxon>Chalcidoidea</taxon>
        <taxon>Aphelinidae</taxon>
        <taxon>Aphelininae</taxon>
        <taxon>Eretmocerus</taxon>
    </lineage>
</organism>
<dbReference type="Proteomes" id="UP001239111">
    <property type="component" value="Chromosome 2"/>
</dbReference>
<evidence type="ECO:0000313" key="1">
    <source>
        <dbReference type="EMBL" id="KAJ8678145.1"/>
    </source>
</evidence>
<comment type="caution">
    <text evidence="1">The sequence shown here is derived from an EMBL/GenBank/DDBJ whole genome shotgun (WGS) entry which is preliminary data.</text>
</comment>
<proteinExistence type="predicted"/>